<dbReference type="InterPro" id="IPR055414">
    <property type="entry name" value="LRR_R13L4/SHOC2-like"/>
</dbReference>
<dbReference type="PROSITE" id="PS51153">
    <property type="entry name" value="RPW8"/>
    <property type="match status" value="1"/>
</dbReference>
<comment type="similarity">
    <text evidence="1">Belongs to the disease resistance NB-LRR family.</text>
</comment>
<keyword evidence="3" id="KW-0611">Plant defense</keyword>
<dbReference type="GO" id="GO:0006952">
    <property type="term" value="P:defense response"/>
    <property type="evidence" value="ECO:0007669"/>
    <property type="project" value="UniProtKB-KW"/>
</dbReference>
<dbReference type="AlphaFoldDB" id="A0AAV8TUQ5"/>
<keyword evidence="6" id="KW-1185">Reference proteome</keyword>
<evidence type="ECO:0000256" key="1">
    <source>
        <dbReference type="ARBA" id="ARBA00008894"/>
    </source>
</evidence>
<evidence type="ECO:0000313" key="5">
    <source>
        <dbReference type="EMBL" id="KAJ8770612.1"/>
    </source>
</evidence>
<comment type="caution">
    <text evidence="5">The sequence shown here is derived from an EMBL/GenBank/DDBJ whole genome shotgun (WGS) entry which is preliminary data.</text>
</comment>
<feature type="domain" description="RPW8" evidence="4">
    <location>
        <begin position="1"/>
        <end position="154"/>
    </location>
</feature>
<evidence type="ECO:0000256" key="2">
    <source>
        <dbReference type="ARBA" id="ARBA00022737"/>
    </source>
</evidence>
<protein>
    <recommendedName>
        <fullName evidence="4">RPW8 domain-containing protein</fullName>
    </recommendedName>
</protein>
<dbReference type="GO" id="GO:0043531">
    <property type="term" value="F:ADP binding"/>
    <property type="evidence" value="ECO:0007669"/>
    <property type="project" value="InterPro"/>
</dbReference>
<dbReference type="Gene3D" id="1.10.10.10">
    <property type="entry name" value="Winged helix-like DNA-binding domain superfamily/Winged helix DNA-binding domain"/>
    <property type="match status" value="1"/>
</dbReference>
<dbReference type="PRINTS" id="PR00364">
    <property type="entry name" value="DISEASERSIST"/>
</dbReference>
<reference evidence="5 6" key="1">
    <citation type="submission" date="2021-09" db="EMBL/GenBank/DDBJ databases">
        <title>Genomic insights and catalytic innovation underlie evolution of tropane alkaloids biosynthesis.</title>
        <authorList>
            <person name="Wang Y.-J."/>
            <person name="Tian T."/>
            <person name="Huang J.-P."/>
            <person name="Huang S.-X."/>
        </authorList>
    </citation>
    <scope>NUCLEOTIDE SEQUENCE [LARGE SCALE GENOMIC DNA]</scope>
    <source>
        <strain evidence="5">KIB-2018</strain>
        <tissue evidence="5">Leaf</tissue>
    </source>
</reference>
<evidence type="ECO:0000259" key="4">
    <source>
        <dbReference type="PROSITE" id="PS51153"/>
    </source>
</evidence>
<accession>A0AAV8TUQ5</accession>
<dbReference type="PANTHER" id="PTHR36766:SF68">
    <property type="entry name" value="RPW8 DOMAIN-CONTAINING PROTEIN"/>
    <property type="match status" value="1"/>
</dbReference>
<proteinExistence type="inferred from homology"/>
<dbReference type="InterPro" id="IPR036388">
    <property type="entry name" value="WH-like_DNA-bd_sf"/>
</dbReference>
<evidence type="ECO:0000256" key="3">
    <source>
        <dbReference type="ARBA" id="ARBA00022821"/>
    </source>
</evidence>
<evidence type="ECO:0000313" key="6">
    <source>
        <dbReference type="Proteomes" id="UP001159364"/>
    </source>
</evidence>
<gene>
    <name evidence="5" type="ORF">K2173_021259</name>
</gene>
<name>A0AAV8TUQ5_9ROSI</name>
<dbReference type="Pfam" id="PF00931">
    <property type="entry name" value="NB-ARC"/>
    <property type="match status" value="1"/>
</dbReference>
<dbReference type="SUPFAM" id="SSF52540">
    <property type="entry name" value="P-loop containing nucleoside triphosphate hydrolases"/>
    <property type="match status" value="1"/>
</dbReference>
<dbReference type="InterPro" id="IPR027417">
    <property type="entry name" value="P-loop_NTPase"/>
</dbReference>
<dbReference type="InterPro" id="IPR032675">
    <property type="entry name" value="LRR_dom_sf"/>
</dbReference>
<organism evidence="5 6">
    <name type="scientific">Erythroxylum novogranatense</name>
    <dbReference type="NCBI Taxonomy" id="1862640"/>
    <lineage>
        <taxon>Eukaryota</taxon>
        <taxon>Viridiplantae</taxon>
        <taxon>Streptophyta</taxon>
        <taxon>Embryophyta</taxon>
        <taxon>Tracheophyta</taxon>
        <taxon>Spermatophyta</taxon>
        <taxon>Magnoliopsida</taxon>
        <taxon>eudicotyledons</taxon>
        <taxon>Gunneridae</taxon>
        <taxon>Pentapetalae</taxon>
        <taxon>rosids</taxon>
        <taxon>fabids</taxon>
        <taxon>Malpighiales</taxon>
        <taxon>Erythroxylaceae</taxon>
        <taxon>Erythroxylum</taxon>
    </lineage>
</organism>
<sequence>MAVSLIASSATGFGLDLLFGSFLDLVVEVTKKNILFQPTLKRLETTLKSLQPKIKQIDALNLDMDRPKEIDGLKVLIIEGKELVIKCSNTNQYNFVMKPIYTEKLLNLEEEIRRYIDIDMQVQQSVDQKETLFEVRQIREQFKHLSSVGTNSGSFSRSGFIGVCSPPGLKGEPVGLEAPLNDLKRKLLEDEVPLIVLSAPGGCGKTTMALAICQDKDILDKFEDNIFFITVSKSPSLLDIVERLFQHKGHKFLKYRNENDLVVLLENFFRNMTPEPVLLVLDDLWSGSEYILDKLNFQIENYRILVTSRSELSSFDSTYKLQTLNETDALTLFRQSALPQGGNFCVSDEDVNKILNSCGGFPLAISVIGKSLYRKSAAEWRKRVKECSKASAIMSKSEFGILECLQSSVDALDEKDEVKECFIDLGSFPEDQMTSATTLIDMWVELHKIDEDDAMTNLHELCDRNLVDLVVMRKDSSDVDCSYNEHFAKQQSLLRDLAIRQSNSGNIEHRRRLFLDITGNRVEPKQLLIDANLLSISTDEMFSSDWSSLQLQAPKVEALVLNIRTKNYYLPEFVQTMIDLKVLIVTNYGFSPTELSNFELLSSLSNLRRIRLEKLVLPSSLLSSLQLKNLEKISLVMCKIRQAFSSIPIQLSEAIPNLAEIIIDYCNDLVELPAGFCDLFQLKRLSITNCHKLGSLPEDLGKLVNMEVLRLNSCIELIELPESIGRLQKLRVLDISDCLSMTKLPETIGGLYNLKKLFMIDCSNCKLPDSVMNLTQLKEITGDEETAASWQIFKPFLEDLEIKVQRDFNLNWLR</sequence>
<dbReference type="Gene3D" id="3.40.50.300">
    <property type="entry name" value="P-loop containing nucleotide triphosphate hydrolases"/>
    <property type="match status" value="1"/>
</dbReference>
<dbReference type="Gene3D" id="3.80.10.10">
    <property type="entry name" value="Ribonuclease Inhibitor"/>
    <property type="match status" value="1"/>
</dbReference>
<dbReference type="SUPFAM" id="SSF52047">
    <property type="entry name" value="RNI-like"/>
    <property type="match status" value="1"/>
</dbReference>
<dbReference type="InterPro" id="IPR002182">
    <property type="entry name" value="NB-ARC"/>
</dbReference>
<dbReference type="EMBL" id="JAIWQS010000003">
    <property type="protein sequence ID" value="KAJ8770612.1"/>
    <property type="molecule type" value="Genomic_DNA"/>
</dbReference>
<dbReference type="Gene3D" id="1.10.8.430">
    <property type="entry name" value="Helical domain of apoptotic protease-activating factors"/>
    <property type="match status" value="1"/>
</dbReference>
<keyword evidence="2" id="KW-0677">Repeat</keyword>
<dbReference type="Proteomes" id="UP001159364">
    <property type="component" value="Linkage Group LG03"/>
</dbReference>
<dbReference type="Pfam" id="PF05659">
    <property type="entry name" value="RPW8"/>
    <property type="match status" value="1"/>
</dbReference>
<dbReference type="InterPro" id="IPR008808">
    <property type="entry name" value="Powdery_mildew-R_dom"/>
</dbReference>
<dbReference type="PANTHER" id="PTHR36766">
    <property type="entry name" value="PLANT BROAD-SPECTRUM MILDEW RESISTANCE PROTEIN RPW8"/>
    <property type="match status" value="1"/>
</dbReference>
<dbReference type="Pfam" id="PF23598">
    <property type="entry name" value="LRR_14"/>
    <property type="match status" value="1"/>
</dbReference>
<dbReference type="InterPro" id="IPR042197">
    <property type="entry name" value="Apaf_helical"/>
</dbReference>